<gene>
    <name evidence="1" type="ORF">CHUV0807_1092</name>
</gene>
<sequence>MSQNQSKQPSVAELLEMSRTQIVAEAFLKDEDKKPEFLHPEGYTFKDVALKEEILKDGNNHTSKLTEPQIKEFMENWKVVAYLPNTTTGFSGTLFQAKRDIPGTTIKAGEKVMSLRSTEFIDDAVRDNQATNKMEIADRGWAFGQIDDLEQWFQGLRNEKLIGDGEQIRITGYSLGGHLATAFNILHRDEGLIKNTYTFNGAGVGKKTENEETDAEMTVPRNLHQTAWRSRRAEYPAKYFQGQVYLWGCLAILRPFGA</sequence>
<dbReference type="EMBL" id="FKLO01000042">
    <property type="protein sequence ID" value="SAM63225.1"/>
    <property type="molecule type" value="Genomic_DNA"/>
</dbReference>
<evidence type="ECO:0000313" key="2">
    <source>
        <dbReference type="Proteomes" id="UP000190837"/>
    </source>
</evidence>
<protein>
    <submittedName>
        <fullName evidence="1">Hemolysin-type calcium-binding region:Haemolysin-type calcium binding related</fullName>
    </submittedName>
</protein>
<evidence type="ECO:0000313" key="1">
    <source>
        <dbReference type="EMBL" id="SAM63225.1"/>
    </source>
</evidence>
<accession>A0A1C3H3Z7</accession>
<dbReference type="SUPFAM" id="SSF53474">
    <property type="entry name" value="alpha/beta-Hydrolases"/>
    <property type="match status" value="1"/>
</dbReference>
<dbReference type="AlphaFoldDB" id="A0A1C3H3Z7"/>
<reference evidence="2" key="1">
    <citation type="submission" date="2016-04" db="EMBL/GenBank/DDBJ databases">
        <authorList>
            <person name="Tagini F."/>
        </authorList>
    </citation>
    <scope>NUCLEOTIDE SEQUENCE [LARGE SCALE GENOMIC DNA]</scope>
    <source>
        <strain evidence="2">CHUV0807</strain>
    </source>
</reference>
<dbReference type="InterPro" id="IPR029058">
    <property type="entry name" value="AB_hydrolase_fold"/>
</dbReference>
<dbReference type="Gene3D" id="3.40.50.1820">
    <property type="entry name" value="alpha/beta hydrolase"/>
    <property type="match status" value="1"/>
</dbReference>
<dbReference type="Proteomes" id="UP000190837">
    <property type="component" value="Unassembled WGS sequence"/>
</dbReference>
<proteinExistence type="predicted"/>
<dbReference type="RefSeq" id="WP_079540299.1">
    <property type="nucleotide sequence ID" value="NZ_FKLO01000042.1"/>
</dbReference>
<name>A0A1C3H3Z7_9GAMM</name>
<organism evidence="1 2">
    <name type="scientific">Cardiobacterium hominis</name>
    <dbReference type="NCBI Taxonomy" id="2718"/>
    <lineage>
        <taxon>Bacteria</taxon>
        <taxon>Pseudomonadati</taxon>
        <taxon>Pseudomonadota</taxon>
        <taxon>Gammaproteobacteria</taxon>
        <taxon>Cardiobacteriales</taxon>
        <taxon>Cardiobacteriaceae</taxon>
        <taxon>Cardiobacterium</taxon>
    </lineage>
</organism>